<evidence type="ECO:0000313" key="1">
    <source>
        <dbReference type="EMBL" id="KAK0054535.1"/>
    </source>
</evidence>
<dbReference type="EMBL" id="JASAOG010000077">
    <property type="protein sequence ID" value="KAK0054535.1"/>
    <property type="molecule type" value="Genomic_DNA"/>
</dbReference>
<dbReference type="Proteomes" id="UP001233172">
    <property type="component" value="Unassembled WGS sequence"/>
</dbReference>
<name>A0AAD8BH98_BIOPF</name>
<reference evidence="1" key="1">
    <citation type="journal article" date="2023" name="PLoS Negl. Trop. Dis.">
        <title>A genome sequence for Biomphalaria pfeifferi, the major vector snail for the human-infecting parasite Schistosoma mansoni.</title>
        <authorList>
            <person name="Bu L."/>
            <person name="Lu L."/>
            <person name="Laidemitt M.R."/>
            <person name="Zhang S.M."/>
            <person name="Mutuku M."/>
            <person name="Mkoji G."/>
            <person name="Steinauer M."/>
            <person name="Loker E.S."/>
        </authorList>
    </citation>
    <scope>NUCLEOTIDE SEQUENCE</scope>
    <source>
        <strain evidence="1">KasaAsao</strain>
    </source>
</reference>
<comment type="caution">
    <text evidence="1">The sequence shown here is derived from an EMBL/GenBank/DDBJ whole genome shotgun (WGS) entry which is preliminary data.</text>
</comment>
<feature type="non-terminal residue" evidence="1">
    <location>
        <position position="1"/>
    </location>
</feature>
<organism evidence="1 2">
    <name type="scientific">Biomphalaria pfeifferi</name>
    <name type="common">Bloodfluke planorb</name>
    <name type="synonym">Freshwater snail</name>
    <dbReference type="NCBI Taxonomy" id="112525"/>
    <lineage>
        <taxon>Eukaryota</taxon>
        <taxon>Metazoa</taxon>
        <taxon>Spiralia</taxon>
        <taxon>Lophotrochozoa</taxon>
        <taxon>Mollusca</taxon>
        <taxon>Gastropoda</taxon>
        <taxon>Heterobranchia</taxon>
        <taxon>Euthyneura</taxon>
        <taxon>Panpulmonata</taxon>
        <taxon>Hygrophila</taxon>
        <taxon>Lymnaeoidea</taxon>
        <taxon>Planorbidae</taxon>
        <taxon>Biomphalaria</taxon>
    </lineage>
</organism>
<keyword evidence="2" id="KW-1185">Reference proteome</keyword>
<sequence>RASVDLATSRLSEWPQSVAEQLGQLEAYRSSVDAFRKQVDNNSVTYLDNLAFY</sequence>
<reference evidence="1" key="2">
    <citation type="submission" date="2023-04" db="EMBL/GenBank/DDBJ databases">
        <authorList>
            <person name="Bu L."/>
            <person name="Lu L."/>
            <person name="Laidemitt M.R."/>
            <person name="Zhang S.M."/>
            <person name="Mutuku M."/>
            <person name="Mkoji G."/>
            <person name="Steinauer M."/>
            <person name="Loker E.S."/>
        </authorList>
    </citation>
    <scope>NUCLEOTIDE SEQUENCE</scope>
    <source>
        <strain evidence="1">KasaAsao</strain>
        <tissue evidence="1">Whole Snail</tissue>
    </source>
</reference>
<gene>
    <name evidence="1" type="ORF">Bpfe_016111</name>
</gene>
<accession>A0AAD8BH98</accession>
<protein>
    <submittedName>
        <fullName evidence="1">Uncharacterized protein</fullName>
    </submittedName>
</protein>
<proteinExistence type="predicted"/>
<dbReference type="AlphaFoldDB" id="A0AAD8BH98"/>
<evidence type="ECO:0000313" key="2">
    <source>
        <dbReference type="Proteomes" id="UP001233172"/>
    </source>
</evidence>
<feature type="non-terminal residue" evidence="1">
    <location>
        <position position="53"/>
    </location>
</feature>